<reference evidence="1" key="1">
    <citation type="journal article" date="2020" name="mSystems">
        <title>Genome- and Community-Level Interaction Insights into Carbon Utilization and Element Cycling Functions of Hydrothermarchaeota in Hydrothermal Sediment.</title>
        <authorList>
            <person name="Zhou Z."/>
            <person name="Liu Y."/>
            <person name="Xu W."/>
            <person name="Pan J."/>
            <person name="Luo Z.H."/>
            <person name="Li M."/>
        </authorList>
    </citation>
    <scope>NUCLEOTIDE SEQUENCE [LARGE SCALE GENOMIC DNA]</scope>
    <source>
        <strain evidence="1">HyVt-628</strain>
    </source>
</reference>
<dbReference type="InterPro" id="IPR025455">
    <property type="entry name" value="DUF4276"/>
</dbReference>
<sequence length="189" mass="21638">MTGKVVFLLEERSMKALLEGLLPRFLPNLQFQCVPHEGKQDLEKSIPRKLRAWQEPGVRFVIIYDNDGGNCIELKQRLTELCNESGRQDTLVRIACQELEAWYFGDPEALARAFDKKQLRNIGNKARYRDPDSIIYPSKELSKLIPEFQKISGARKMSAHLSRTENRSSSFHALINGLERLATSMSLSE</sequence>
<proteinExistence type="predicted"/>
<dbReference type="Pfam" id="PF14103">
    <property type="entry name" value="DUF4276"/>
    <property type="match status" value="1"/>
</dbReference>
<accession>A0A7C5DEW2</accession>
<protein>
    <submittedName>
        <fullName evidence="1">DUF4276 family protein</fullName>
    </submittedName>
</protein>
<gene>
    <name evidence="1" type="ORF">ENL01_04520</name>
</gene>
<dbReference type="AlphaFoldDB" id="A0A7C5DEW2"/>
<name>A0A7C5DEW2_9CHLB</name>
<evidence type="ECO:0000313" key="1">
    <source>
        <dbReference type="EMBL" id="HHE08123.1"/>
    </source>
</evidence>
<dbReference type="EMBL" id="DRSK01000253">
    <property type="protein sequence ID" value="HHE08123.1"/>
    <property type="molecule type" value="Genomic_DNA"/>
</dbReference>
<dbReference type="Proteomes" id="UP000886059">
    <property type="component" value="Unassembled WGS sequence"/>
</dbReference>
<organism evidence="1">
    <name type="scientific">Chlorobaculum parvum</name>
    <dbReference type="NCBI Taxonomy" id="274539"/>
    <lineage>
        <taxon>Bacteria</taxon>
        <taxon>Pseudomonadati</taxon>
        <taxon>Chlorobiota</taxon>
        <taxon>Chlorobiia</taxon>
        <taxon>Chlorobiales</taxon>
        <taxon>Chlorobiaceae</taxon>
        <taxon>Chlorobaculum</taxon>
    </lineage>
</organism>
<comment type="caution">
    <text evidence="1">The sequence shown here is derived from an EMBL/GenBank/DDBJ whole genome shotgun (WGS) entry which is preliminary data.</text>
</comment>